<feature type="region of interest" description="Disordered" evidence="1">
    <location>
        <begin position="790"/>
        <end position="820"/>
    </location>
</feature>
<accession>A0A9P6GPK3</accession>
<organism evidence="5 6">
    <name type="scientific">Paraphaeosphaeria minitans</name>
    <dbReference type="NCBI Taxonomy" id="565426"/>
    <lineage>
        <taxon>Eukaryota</taxon>
        <taxon>Fungi</taxon>
        <taxon>Dikarya</taxon>
        <taxon>Ascomycota</taxon>
        <taxon>Pezizomycotina</taxon>
        <taxon>Dothideomycetes</taxon>
        <taxon>Pleosporomycetidae</taxon>
        <taxon>Pleosporales</taxon>
        <taxon>Massarineae</taxon>
        <taxon>Didymosphaeriaceae</taxon>
        <taxon>Paraphaeosphaeria</taxon>
    </lineage>
</organism>
<feature type="region of interest" description="Disordered" evidence="1">
    <location>
        <begin position="59"/>
        <end position="138"/>
    </location>
</feature>
<protein>
    <submittedName>
        <fullName evidence="5">Cell morphogenesis protein PAG1</fullName>
    </submittedName>
</protein>
<dbReference type="InterPro" id="IPR039867">
    <property type="entry name" value="Furry/Tao3/Mor2"/>
</dbReference>
<gene>
    <name evidence="5" type="ORF">PMIN01_02151</name>
</gene>
<comment type="caution">
    <text evidence="5">The sequence shown here is derived from an EMBL/GenBank/DDBJ whole genome shotgun (WGS) entry which is preliminary data.</text>
</comment>
<reference evidence="5" key="1">
    <citation type="journal article" date="2020" name="Mol. Plant Microbe Interact.">
        <title>Genome Sequence of the Biocontrol Agent Coniothyrium minitans strain Conio (IMI 134523).</title>
        <authorList>
            <person name="Patel D."/>
            <person name="Shittu T.A."/>
            <person name="Baroncelli R."/>
            <person name="Muthumeenakshi S."/>
            <person name="Osborne T.H."/>
            <person name="Janganan T.K."/>
            <person name="Sreenivasaprasad S."/>
        </authorList>
    </citation>
    <scope>NUCLEOTIDE SEQUENCE</scope>
    <source>
        <strain evidence="5">Conio</strain>
    </source>
</reference>
<name>A0A9P6GPK3_9PLEO</name>
<feature type="compositionally biased region" description="Polar residues" evidence="1">
    <location>
        <begin position="101"/>
        <end position="125"/>
    </location>
</feature>
<feature type="region of interest" description="Disordered" evidence="1">
    <location>
        <begin position="2507"/>
        <end position="2572"/>
    </location>
</feature>
<dbReference type="SUPFAM" id="SSF48371">
    <property type="entry name" value="ARM repeat"/>
    <property type="match status" value="2"/>
</dbReference>
<evidence type="ECO:0000259" key="4">
    <source>
        <dbReference type="Pfam" id="PF14228"/>
    </source>
</evidence>
<feature type="region of interest" description="Disordered" evidence="1">
    <location>
        <begin position="1"/>
        <end position="38"/>
    </location>
</feature>
<feature type="compositionally biased region" description="Pro residues" evidence="1">
    <location>
        <begin position="202"/>
        <end position="233"/>
    </location>
</feature>
<evidence type="ECO:0000313" key="6">
    <source>
        <dbReference type="Proteomes" id="UP000756921"/>
    </source>
</evidence>
<dbReference type="GO" id="GO:0005938">
    <property type="term" value="C:cell cortex"/>
    <property type="evidence" value="ECO:0007669"/>
    <property type="project" value="TreeGrafter"/>
</dbReference>
<dbReference type="GO" id="GO:0000902">
    <property type="term" value="P:cell morphogenesis"/>
    <property type="evidence" value="ECO:0007669"/>
    <property type="project" value="InterPro"/>
</dbReference>
<dbReference type="GO" id="GO:0030427">
    <property type="term" value="C:site of polarized growth"/>
    <property type="evidence" value="ECO:0007669"/>
    <property type="project" value="TreeGrafter"/>
</dbReference>
<feature type="compositionally biased region" description="Basic residues" evidence="1">
    <location>
        <begin position="265"/>
        <end position="278"/>
    </location>
</feature>
<evidence type="ECO:0000259" key="2">
    <source>
        <dbReference type="Pfam" id="PF14222"/>
    </source>
</evidence>
<evidence type="ECO:0000313" key="5">
    <source>
        <dbReference type="EMBL" id="KAF9739517.1"/>
    </source>
</evidence>
<dbReference type="EMBL" id="WJXW01000002">
    <property type="protein sequence ID" value="KAF9739517.1"/>
    <property type="molecule type" value="Genomic_DNA"/>
</dbReference>
<keyword evidence="6" id="KW-1185">Reference proteome</keyword>
<feature type="domain" description="Cell morphogenesis central region" evidence="4">
    <location>
        <begin position="1832"/>
        <end position="1997"/>
    </location>
</feature>
<dbReference type="PANTHER" id="PTHR12295:SF30">
    <property type="entry name" value="PROTEIN FURRY"/>
    <property type="match status" value="1"/>
</dbReference>
<feature type="compositionally biased region" description="Basic and acidic residues" evidence="1">
    <location>
        <begin position="2613"/>
        <end position="2624"/>
    </location>
</feature>
<evidence type="ECO:0000259" key="3">
    <source>
        <dbReference type="Pfam" id="PF14225"/>
    </source>
</evidence>
<evidence type="ECO:0000256" key="1">
    <source>
        <dbReference type="SAM" id="MobiDB-lite"/>
    </source>
</evidence>
<dbReference type="Pfam" id="PF14225">
    <property type="entry name" value="MOR2-PAG1_C"/>
    <property type="match status" value="1"/>
</dbReference>
<feature type="domain" description="Cell morphogenesis protein N-terminal" evidence="2">
    <location>
        <begin position="426"/>
        <end position="1013"/>
    </location>
</feature>
<feature type="domain" description="Cell morphogenesis protein C-terminal" evidence="3">
    <location>
        <begin position="2048"/>
        <end position="2297"/>
    </location>
</feature>
<dbReference type="InterPro" id="IPR025481">
    <property type="entry name" value="Cell_Morphogen_C"/>
</dbReference>
<sequence length="2651" mass="295197">MHSDRPRPNDKHPGPLAALVPSPALGSEPPPAALQCPQMSIRSGRRQCLVCREPHQKCRWPAPAPSPLAQSRQAAAHSPHHREGPSIPSREPSVTRGRALTASSRILTPRSQTPVLTPSSNSSPDRSLERKPSLPYAHNRQTSIVHGIQHSRNTSFVNSPATSPLSPQVIAAQGPSLDGTAMSQETIAEAFAAKGAPAAAAPAPPAPPAPVSAPAPAPVPAQAPAAAPAPAPAPAANGHGHGPTGSVATDASVAHRRPERAQSARSRKGGHLHHRSQSRHQAQHELKTVGEYALHHLFNSFIPQADLKISQCMSDRGQPEARVERICGPGVDPNFDQLIWALGHIAKNKPKSLIDTIMIWRKGKSEDATQLRIKLANARQAVSLPPSMLPRRNTEPLQLGDPHAAAAAATSPEYMVALQQTVAQAEQRSTVSTYILCRVLIQIINQTTLDSLTLDMAERLLSLFYNQLNTVDPDQAEESSVHKANWVIYSQLLGELSELIFHSVQEKFVADLKGIDSQYTQYAIKNQSSREIEAKGALLVRGMRYIRVQTTPVDLWERTCEFMLSLAKLFASAHGQTIKYAYCQVLRDLLLRIASESMPHFSTPRWKSVIDILKSRALLLLGKPKHWQEAFPLMCAILCVSPADTFATQWLPLALSTQPRLKERATRAVALKGICQLVWGYLYRAAPDPANVAMRKLEDIIRMVYQPGKRSYLSTEPAIAEPFIQLTRIIGFKFQDVCFRAIIFPLLNAETFTSGRDLRVENLEPDRMVIGIRSFLAIMTDLENASEIQHPPFPSPFASETNASTTTNHPQPIISPHPLQHPAMRSLLPTKEERLSRPVNFSGFPEIAKEYYVRFCKILGDITIICDNAFGGQAVLDEKFSLQTPKTPMSEAFSFARREDQTLIDPRQGFYDLLHVAVQALPRCLSPHIPFSSLVNLLCTGTAHVHGNIATSSAQSLKSIARQSFAQQVTIAFARFIFTFDDRYSTMSDGGMLGPGHIERTLKLYVELLEIWIEEIKEKTRKAALDTPDDGVGNRGIHLDLSSVWAHVDEVESHGLFFLCSPSRRVRAYAVTVLRLITEFDTALGGSNTRIIRVMEGSPQKVMDISDEKLSLAERTRLQRGMRKSNVQSTLVELCSSDIPYDSTLWFKVFPNLVRISFEVCPFAVTLTRDIVCARLSQMHRTLVSITDGPRASPYASFDSAMNKAASRMPSTAPEIFVEQWKLYLIFAFTTLTNLGVNNQTTAGASAQHSRKSSKSSQKSSNKVYTASELFARVLPFLASDNSAVRDATVVGLGSININLYRTLLESLHGHAATCAEEAKTRLGSHTRTISSPRRNPRTDHLRTELTHVYKLTSQFLKLPEAYNDDWILNNLVNYTKDLRIFLSDAEVQNEWGFQKLRTHYCGLVEVLFEGINKTPDPLQWMPFQARKAAFTLMEDWCGYSANQPQIRQREENMRRSMLDREADMSSKGIATAAMEIEKRDLRTAALGAMATLCGGPISITTDSKVVLQFDVRRMLSWIDGIFETPSDRTHAIGRRALTNLILHNREHAYLLERAIEMCYISKSSKALESYFEVVTQVLTQREDYTLPYWKVLSAGLYTLGHESNELRMKSARLLRTLEAREQKNSKLQDLDISISDKTIAVYKLAQFEVSRRLAHQHAELAFMVFSQFSYYFKELQPDHQRNMVAAMLPWIQSVELQLNPDGGPTASSYMLLVNLFEITVRCSSALHNEIQALWQALAAGSGGNVQLILNFIINLCLDKREQNFVDYSKQIVVHLAGTGAKVVEALLLQINPRSMVHEKREPTPPPPDAVNLPYLADLGALLPTSNKQSGFSLGQVCLILLVDLMVSPLQLDSKHLPLLLQVVLVLWDHYTPVVQDQAREMLVHLIHELVISKIEDDNTVGIDKSAIEEFIENVRQHDPKIVWNYDDKNGKDSEDPGNKVPDSMTHVADEVMHFFSFTTPGLREAWGKVALNWATSCPVRHLACRSFQLFRCILSTLDQVMLSDMLARLSNTISDDESDIQTFSMEILTTLRAIIEALQPEDLLKYPQLFWTTCACLDTIHEGEFMESMLMLDKFLDKVDLSNPDILVFLQKSRPPKWEGDFEGLFQLVFKGVRSSMCLDRSLRLLERLVILPSSELVGDESRLTFAVLANLPRFLRAFEEPNKDPAVRDSAEVLAQVALEHQVHDLASSLSAFARKISRQGDQFLRQVLDAIVEYYFPQLEFSSLVFLLGLLSNKLDWFKINTMQVLTLLIKKVEMRKPEIAHRGPDVISPLLRLLQTDLCGYALQVLDSVIDVTGGPQPPNLERAHIRMSMAGSNTSRAFKKQFGTTQSLYGIPEETGWSIPVPAHHAHLTRTNVHAVFYTCSNLDAETAADVATPKIEFRQDESPFSPVSDYRTATMTSEDTRGESHIGELVLKLDSLDDFFEDDDENEILTDLPNSSIFGMNRYGNGPYAHSSQDVRENLYDQQTAPILHKSLTRNGSVNSFQFGSSDVKLSPARDPGVMNPAAFSSFTSGQHHLPPAPPGRLGLHSRSVTSPSAPNQTQRLSPALSSSAFDDQSEPFSDDDLATGRSISASASTDKLSIETVIGGLKQDTRSKIRSGMRRLTGSSGDNREKERMREAVKQALQKSPQVPKVPDIYLVQNPKSADP</sequence>
<feature type="region of interest" description="Disordered" evidence="1">
    <location>
        <begin position="2596"/>
        <end position="2651"/>
    </location>
</feature>
<dbReference type="Pfam" id="PF14222">
    <property type="entry name" value="MOR2-PAG1_N"/>
    <property type="match status" value="1"/>
</dbReference>
<dbReference type="Proteomes" id="UP000756921">
    <property type="component" value="Unassembled WGS sequence"/>
</dbReference>
<dbReference type="OrthoDB" id="6287725at2759"/>
<feature type="compositionally biased region" description="Polar residues" evidence="1">
    <location>
        <begin position="798"/>
        <end position="810"/>
    </location>
</feature>
<feature type="domain" description="Cell morphogenesis central region" evidence="4">
    <location>
        <begin position="1258"/>
        <end position="1530"/>
    </location>
</feature>
<feature type="domain" description="Cell morphogenesis central region" evidence="4">
    <location>
        <begin position="1534"/>
        <end position="1764"/>
    </location>
</feature>
<dbReference type="InterPro" id="IPR029473">
    <property type="entry name" value="MOR2-PAG1_mid"/>
</dbReference>
<dbReference type="InterPro" id="IPR025614">
    <property type="entry name" value="Cell_morpho_N"/>
</dbReference>
<dbReference type="PANTHER" id="PTHR12295">
    <property type="entry name" value="FURRY-RELATED"/>
    <property type="match status" value="1"/>
</dbReference>
<feature type="compositionally biased region" description="Basic and acidic residues" evidence="1">
    <location>
        <begin position="1"/>
        <end position="13"/>
    </location>
</feature>
<proteinExistence type="predicted"/>
<feature type="compositionally biased region" description="Polar residues" evidence="1">
    <location>
        <begin position="2533"/>
        <end position="2557"/>
    </location>
</feature>
<dbReference type="InterPro" id="IPR016024">
    <property type="entry name" value="ARM-type_fold"/>
</dbReference>
<feature type="region of interest" description="Disordered" evidence="1">
    <location>
        <begin position="198"/>
        <end position="281"/>
    </location>
</feature>
<dbReference type="Pfam" id="PF14228">
    <property type="entry name" value="MOR2-PAG1_mid"/>
    <property type="match status" value="3"/>
</dbReference>
<feature type="compositionally biased region" description="Acidic residues" evidence="1">
    <location>
        <begin position="2558"/>
        <end position="2568"/>
    </location>
</feature>